<name>A0ACC3BJW0_PYRYE</name>
<accession>A0ACC3BJW0</accession>
<dbReference type="Proteomes" id="UP000798662">
    <property type="component" value="Chromosome 1"/>
</dbReference>
<gene>
    <name evidence="1" type="ORF">I4F81_000396</name>
</gene>
<dbReference type="EMBL" id="CM020618">
    <property type="protein sequence ID" value="KAK1857781.1"/>
    <property type="molecule type" value="Genomic_DNA"/>
</dbReference>
<sequence length="227" mass="24507">MAQASPNGELSPVMAVGRTTRWVLAALTVAAAAVAVATPSLAGRGDSCVVKTKRCCFDPVLCGVVTKKYVKLVKHICLKKLTKKIRVRCHYGGGGHSYRMAEVTDADAADAAVAASDSAAPVDSTTAKDVSPAVPDVVSRSSYTYRPPHHERKWCFKKVTVVHKAHCVKKVVRVKFFPKICYKKKCTVEVHGHGRAKASYVDYNRGVDDDKVGGGGAHGYFRRTLGY</sequence>
<evidence type="ECO:0000313" key="2">
    <source>
        <dbReference type="Proteomes" id="UP000798662"/>
    </source>
</evidence>
<organism evidence="1 2">
    <name type="scientific">Pyropia yezoensis</name>
    <name type="common">Susabi-nori</name>
    <name type="synonym">Porphyra yezoensis</name>
    <dbReference type="NCBI Taxonomy" id="2788"/>
    <lineage>
        <taxon>Eukaryota</taxon>
        <taxon>Rhodophyta</taxon>
        <taxon>Bangiophyceae</taxon>
        <taxon>Bangiales</taxon>
        <taxon>Bangiaceae</taxon>
        <taxon>Pyropia</taxon>
    </lineage>
</organism>
<reference evidence="1" key="1">
    <citation type="submission" date="2019-11" db="EMBL/GenBank/DDBJ databases">
        <title>Nori genome reveals adaptations in red seaweeds to the harsh intertidal environment.</title>
        <authorList>
            <person name="Wang D."/>
            <person name="Mao Y."/>
        </authorList>
    </citation>
    <scope>NUCLEOTIDE SEQUENCE</scope>
    <source>
        <tissue evidence="1">Gametophyte</tissue>
    </source>
</reference>
<comment type="caution">
    <text evidence="1">The sequence shown here is derived from an EMBL/GenBank/DDBJ whole genome shotgun (WGS) entry which is preliminary data.</text>
</comment>
<protein>
    <submittedName>
        <fullName evidence="1">Uncharacterized protein</fullName>
    </submittedName>
</protein>
<evidence type="ECO:0000313" key="1">
    <source>
        <dbReference type="EMBL" id="KAK1857781.1"/>
    </source>
</evidence>
<proteinExistence type="predicted"/>
<keyword evidence="2" id="KW-1185">Reference proteome</keyword>